<organism evidence="1">
    <name type="scientific">Xenopus tropicalis</name>
    <name type="common">Western clawed frog</name>
    <name type="synonym">Silurana tropicalis</name>
    <dbReference type="NCBI Taxonomy" id="8364"/>
    <lineage>
        <taxon>Eukaryota</taxon>
        <taxon>Metazoa</taxon>
        <taxon>Chordata</taxon>
        <taxon>Craniata</taxon>
        <taxon>Vertebrata</taxon>
        <taxon>Euteleostomi</taxon>
        <taxon>Amphibia</taxon>
        <taxon>Batrachia</taxon>
        <taxon>Anura</taxon>
        <taxon>Pipoidea</taxon>
        <taxon>Pipidae</taxon>
        <taxon>Xenopodinae</taxon>
        <taxon>Xenopus</taxon>
        <taxon>Silurana</taxon>
    </lineage>
</organism>
<sequence>MPIHTQSPDTHTHTYRPFIHRRLILTHTYRPIHTQSPDTHTHTPFIHSRLILTHTYVQAIHTQTPDTHTHIRHSYTDA</sequence>
<name>A0A1B8XSS3_XENTR</name>
<protein>
    <submittedName>
        <fullName evidence="1">Uncharacterized protein</fullName>
    </submittedName>
</protein>
<dbReference type="AlphaFoldDB" id="A0A1B8XSS3"/>
<reference evidence="1" key="1">
    <citation type="submission" date="2009-11" db="EMBL/GenBank/DDBJ databases">
        <authorList>
            <consortium name="US DOE Joint Genome Institute (JGI-PGF)"/>
            <person name="Ottilar R."/>
            <person name="Schmutz J."/>
            <person name="Salamov A."/>
            <person name="Cheng J.F."/>
            <person name="Lucas S."/>
            <person name="Pitluck S."/>
            <person name="Gundlach H."/>
            <person name="Guo Y."/>
            <person name="Haberer G."/>
            <person name="Nasrallah J."/>
            <person name="Mayer K.F.X."/>
            <person name="van de Peer Y."/>
            <person name="Weigel D."/>
            <person name="Grigoriev I.V."/>
        </authorList>
    </citation>
    <scope>NUCLEOTIDE SEQUENCE</scope>
    <source>
        <strain evidence="1">Nigerian</strain>
    </source>
</reference>
<evidence type="ECO:0000313" key="1">
    <source>
        <dbReference type="EMBL" id="OCA13696.1"/>
    </source>
</evidence>
<accession>A0A1B8XSS3</accession>
<reference evidence="1" key="2">
    <citation type="journal article" date="2010" name="Science">
        <title>The genome of the Western clawed frog Xenopus tropicalis.</title>
        <authorList>
            <person name="Hellsten U."/>
            <person name="Harland R.M."/>
            <person name="Gilchrist M.J."/>
            <person name="Hendrix D."/>
            <person name="Jurka J."/>
            <person name="Kapitonov V."/>
            <person name="Ovcharenko I."/>
            <person name="Putnam N.H."/>
            <person name="Shu S."/>
            <person name="Taher L."/>
            <person name="Blitz I.L."/>
            <person name="Blumberg B."/>
            <person name="Dichmann D.S."/>
            <person name="Dubchak I."/>
            <person name="Amaya E."/>
            <person name="Detter J.C."/>
            <person name="Fletcher R."/>
            <person name="Gerhard D.S."/>
            <person name="Goodstein D."/>
            <person name="Graves T."/>
            <person name="Grigoriev I.V."/>
            <person name="Grimwood J."/>
            <person name="Kawashima T."/>
            <person name="Lindquist E."/>
            <person name="Lucas S.M."/>
            <person name="Mead P.E."/>
            <person name="Mitros T."/>
            <person name="Ogino H."/>
            <person name="Ohta Y."/>
            <person name="Poliakov A.V."/>
            <person name="Pollet N."/>
            <person name="Robert J."/>
            <person name="Salamov A."/>
            <person name="Sater A.K."/>
            <person name="Schmutz J."/>
            <person name="Terry A."/>
            <person name="Vize P.D."/>
            <person name="Warren W.C."/>
            <person name="Wells D."/>
            <person name="Wills A."/>
            <person name="Wilson R.K."/>
            <person name="Zimmerman L.B."/>
            <person name="Zorn A.M."/>
            <person name="Grainger R."/>
            <person name="Grammer T."/>
            <person name="Khokha M.K."/>
            <person name="Richardson P.M."/>
            <person name="Rokhsar D.S."/>
        </authorList>
    </citation>
    <scope>NUCLEOTIDE SEQUENCE [LARGE SCALE GENOMIC DNA]</scope>
    <source>
        <strain evidence="1">Nigerian</strain>
    </source>
</reference>
<reference evidence="1" key="3">
    <citation type="submission" date="2016-05" db="EMBL/GenBank/DDBJ databases">
        <title>WGS assembly of Xenopus tropicalis.</title>
        <authorList>
            <person name="Sessions A."/>
            <person name="Jenkins J."/>
            <person name="Mitros T."/>
            <person name="Lyons J.T."/>
            <person name="Dichmann D.S."/>
            <person name="Robert J."/>
            <person name="Harland R.M."/>
            <person name="Rokhsar D.S."/>
        </authorList>
    </citation>
    <scope>NUCLEOTIDE SEQUENCE</scope>
    <source>
        <strain evidence="1">Nigerian</strain>
    </source>
</reference>
<proteinExistence type="predicted"/>
<dbReference type="EMBL" id="KV464836">
    <property type="protein sequence ID" value="OCA13696.1"/>
    <property type="molecule type" value="Genomic_DNA"/>
</dbReference>
<gene>
    <name evidence="1" type="ORF">XENTR_v90029852mg</name>
</gene>